<sequence length="105" mass="11866">MEGNRRMTIVMVVVLVFTSQNNLAKASFKSCFGECEVGCLDVEAKIECTTKCLLKCLILKITQPDSLRYCNFGCSIHRCAKFGDDVEKVDRCVHRCKKITCNLLH</sequence>
<feature type="signal peptide" evidence="1">
    <location>
        <begin position="1"/>
        <end position="26"/>
    </location>
</feature>
<dbReference type="Proteomes" id="UP000187609">
    <property type="component" value="Unassembled WGS sequence"/>
</dbReference>
<evidence type="ECO:0008006" key="4">
    <source>
        <dbReference type="Google" id="ProtNLM"/>
    </source>
</evidence>
<comment type="caution">
    <text evidence="2">The sequence shown here is derived from an EMBL/GenBank/DDBJ whole genome shotgun (WGS) entry which is preliminary data.</text>
</comment>
<dbReference type="PANTHER" id="PTHR36312">
    <property type="entry name" value="THIONIN-LIKE PROTEIN 1"/>
    <property type="match status" value="1"/>
</dbReference>
<proteinExistence type="predicted"/>
<accession>A0A314L964</accession>
<keyword evidence="1" id="KW-0732">Signal</keyword>
<evidence type="ECO:0000256" key="1">
    <source>
        <dbReference type="SAM" id="SignalP"/>
    </source>
</evidence>
<feature type="chain" id="PRO_5016247468" description="Thionin-like protein 2" evidence="1">
    <location>
        <begin position="27"/>
        <end position="105"/>
    </location>
</feature>
<dbReference type="InterPro" id="IPR038975">
    <property type="entry name" value="THNL"/>
</dbReference>
<dbReference type="PANTHER" id="PTHR36312:SF1">
    <property type="entry name" value="OS01G0594500 PROTEIN"/>
    <property type="match status" value="1"/>
</dbReference>
<evidence type="ECO:0000313" key="2">
    <source>
        <dbReference type="EMBL" id="OIT37434.1"/>
    </source>
</evidence>
<keyword evidence="3" id="KW-1185">Reference proteome</keyword>
<reference evidence="2" key="1">
    <citation type="submission" date="2016-11" db="EMBL/GenBank/DDBJ databases">
        <title>The genome of Nicotiana attenuata.</title>
        <authorList>
            <person name="Xu S."/>
            <person name="Brockmoeller T."/>
            <person name="Gaquerel E."/>
            <person name="Navarro A."/>
            <person name="Kuhl H."/>
            <person name="Gase K."/>
            <person name="Ling Z."/>
            <person name="Zhou W."/>
            <person name="Kreitzer C."/>
            <person name="Stanke M."/>
            <person name="Tang H."/>
            <person name="Lyons E."/>
            <person name="Pandey P."/>
            <person name="Pandey S.P."/>
            <person name="Timmermann B."/>
            <person name="Baldwin I.T."/>
        </authorList>
    </citation>
    <scope>NUCLEOTIDE SEQUENCE [LARGE SCALE GENOMIC DNA]</scope>
    <source>
        <strain evidence="2">UT</strain>
    </source>
</reference>
<dbReference type="AlphaFoldDB" id="A0A314L964"/>
<evidence type="ECO:0000313" key="3">
    <source>
        <dbReference type="Proteomes" id="UP000187609"/>
    </source>
</evidence>
<name>A0A314L964_NICAT</name>
<organism evidence="2 3">
    <name type="scientific">Nicotiana attenuata</name>
    <name type="common">Coyote tobacco</name>
    <dbReference type="NCBI Taxonomy" id="49451"/>
    <lineage>
        <taxon>Eukaryota</taxon>
        <taxon>Viridiplantae</taxon>
        <taxon>Streptophyta</taxon>
        <taxon>Embryophyta</taxon>
        <taxon>Tracheophyta</taxon>
        <taxon>Spermatophyta</taxon>
        <taxon>Magnoliopsida</taxon>
        <taxon>eudicotyledons</taxon>
        <taxon>Gunneridae</taxon>
        <taxon>Pentapetalae</taxon>
        <taxon>asterids</taxon>
        <taxon>lamiids</taxon>
        <taxon>Solanales</taxon>
        <taxon>Solanaceae</taxon>
        <taxon>Nicotianoideae</taxon>
        <taxon>Nicotianeae</taxon>
        <taxon>Nicotiana</taxon>
    </lineage>
</organism>
<dbReference type="Gramene" id="OIT37434">
    <property type="protein sequence ID" value="OIT37434"/>
    <property type="gene ID" value="A4A49_52329"/>
</dbReference>
<protein>
    <recommendedName>
        <fullName evidence="4">Thionin-like protein 2</fullName>
    </recommendedName>
</protein>
<gene>
    <name evidence="2" type="ORF">A4A49_52329</name>
</gene>
<dbReference type="EMBL" id="MJEQ01000312">
    <property type="protein sequence ID" value="OIT37434.1"/>
    <property type="molecule type" value="Genomic_DNA"/>
</dbReference>